<keyword evidence="1" id="KW-0472">Membrane</keyword>
<dbReference type="EMBL" id="JAWDGP010002280">
    <property type="protein sequence ID" value="KAK3784320.1"/>
    <property type="molecule type" value="Genomic_DNA"/>
</dbReference>
<feature type="transmembrane region" description="Helical" evidence="1">
    <location>
        <begin position="6"/>
        <end position="28"/>
    </location>
</feature>
<evidence type="ECO:0000256" key="1">
    <source>
        <dbReference type="SAM" id="Phobius"/>
    </source>
</evidence>
<protein>
    <submittedName>
        <fullName evidence="2">Uncharacterized protein</fullName>
    </submittedName>
</protein>
<comment type="caution">
    <text evidence="2">The sequence shown here is derived from an EMBL/GenBank/DDBJ whole genome shotgun (WGS) entry which is preliminary data.</text>
</comment>
<sequence>MDLNQVVVKLDPCLLILFLLFHMFAIWCNESAKYYRCSVFFTVGKDDFLISYIECLQGSSLSPIPTFLSTVLKALPIFHYLSTVLKSLPNSNLLVYSAQSSPHFPLLVYRASVSPLIQPSCLQSLSLSPIPTFLSTELESLPYSNLLVYRA</sequence>
<keyword evidence="1" id="KW-1133">Transmembrane helix</keyword>
<keyword evidence="3" id="KW-1185">Reference proteome</keyword>
<accession>A0AAE1DVX3</accession>
<name>A0AAE1DVX3_9GAST</name>
<proteinExistence type="predicted"/>
<dbReference type="Proteomes" id="UP001283361">
    <property type="component" value="Unassembled WGS sequence"/>
</dbReference>
<dbReference type="AlphaFoldDB" id="A0AAE1DVX3"/>
<evidence type="ECO:0000313" key="2">
    <source>
        <dbReference type="EMBL" id="KAK3784320.1"/>
    </source>
</evidence>
<gene>
    <name evidence="2" type="ORF">RRG08_017896</name>
</gene>
<reference evidence="2" key="1">
    <citation type="journal article" date="2023" name="G3 (Bethesda)">
        <title>A reference genome for the long-term kleptoplast-retaining sea slug Elysia crispata morphotype clarki.</title>
        <authorList>
            <person name="Eastman K.E."/>
            <person name="Pendleton A.L."/>
            <person name="Shaikh M.A."/>
            <person name="Suttiyut T."/>
            <person name="Ogas R."/>
            <person name="Tomko P."/>
            <person name="Gavelis G."/>
            <person name="Widhalm J.R."/>
            <person name="Wisecaver J.H."/>
        </authorList>
    </citation>
    <scope>NUCLEOTIDE SEQUENCE</scope>
    <source>
        <strain evidence="2">ECLA1</strain>
    </source>
</reference>
<organism evidence="2 3">
    <name type="scientific">Elysia crispata</name>
    <name type="common">lettuce slug</name>
    <dbReference type="NCBI Taxonomy" id="231223"/>
    <lineage>
        <taxon>Eukaryota</taxon>
        <taxon>Metazoa</taxon>
        <taxon>Spiralia</taxon>
        <taxon>Lophotrochozoa</taxon>
        <taxon>Mollusca</taxon>
        <taxon>Gastropoda</taxon>
        <taxon>Heterobranchia</taxon>
        <taxon>Euthyneura</taxon>
        <taxon>Panpulmonata</taxon>
        <taxon>Sacoglossa</taxon>
        <taxon>Placobranchoidea</taxon>
        <taxon>Plakobranchidae</taxon>
        <taxon>Elysia</taxon>
    </lineage>
</organism>
<keyword evidence="1" id="KW-0812">Transmembrane</keyword>
<evidence type="ECO:0000313" key="3">
    <source>
        <dbReference type="Proteomes" id="UP001283361"/>
    </source>
</evidence>